<accession>A0A562MD31</accession>
<dbReference type="AlphaFoldDB" id="A0A562MD31"/>
<dbReference type="Proteomes" id="UP000317122">
    <property type="component" value="Unassembled WGS sequence"/>
</dbReference>
<dbReference type="EMBL" id="VLKT01000102">
    <property type="protein sequence ID" value="TWI17799.1"/>
    <property type="molecule type" value="Genomic_DNA"/>
</dbReference>
<sequence length="106" mass="11820">MTSRHYGRWSTRRNSEGCRCGGGHRTFHTPRPQVIIPSGKPGNCSTDYLERQQPAYIAKKGGPSDKFAKCIAQFTAIEQKLADAKQASNGRLKLRYLKASPLELEV</sequence>
<feature type="compositionally biased region" description="Basic residues" evidence="1">
    <location>
        <begin position="1"/>
        <end position="11"/>
    </location>
</feature>
<proteinExistence type="predicted"/>
<gene>
    <name evidence="2" type="ORF">IQ26_07466</name>
</gene>
<name>A0A562MD31_9HYPH</name>
<evidence type="ECO:0000313" key="2">
    <source>
        <dbReference type="EMBL" id="TWI17799.1"/>
    </source>
</evidence>
<reference evidence="2 3" key="1">
    <citation type="journal article" date="2015" name="Stand. Genomic Sci.">
        <title>Genomic Encyclopedia of Bacterial and Archaeal Type Strains, Phase III: the genomes of soil and plant-associated and newly described type strains.</title>
        <authorList>
            <person name="Whitman W.B."/>
            <person name="Woyke T."/>
            <person name="Klenk H.P."/>
            <person name="Zhou Y."/>
            <person name="Lilburn T.G."/>
            <person name="Beck B.J."/>
            <person name="De Vos P."/>
            <person name="Vandamme P."/>
            <person name="Eisen J.A."/>
            <person name="Garrity G."/>
            <person name="Hugenholtz P."/>
            <person name="Kyrpides N.C."/>
        </authorList>
    </citation>
    <scope>NUCLEOTIDE SEQUENCE [LARGE SCALE GENOMIC DNA]</scope>
    <source>
        <strain evidence="2 3">CGMCC 1.2546</strain>
    </source>
</reference>
<protein>
    <submittedName>
        <fullName evidence="2">Uncharacterized protein</fullName>
    </submittedName>
</protein>
<organism evidence="2 3">
    <name type="scientific">Mesorhizobium tianshanense</name>
    <dbReference type="NCBI Taxonomy" id="39844"/>
    <lineage>
        <taxon>Bacteria</taxon>
        <taxon>Pseudomonadati</taxon>
        <taxon>Pseudomonadota</taxon>
        <taxon>Alphaproteobacteria</taxon>
        <taxon>Hyphomicrobiales</taxon>
        <taxon>Phyllobacteriaceae</taxon>
        <taxon>Mesorhizobium</taxon>
    </lineage>
</organism>
<comment type="caution">
    <text evidence="2">The sequence shown here is derived from an EMBL/GenBank/DDBJ whole genome shotgun (WGS) entry which is preliminary data.</text>
</comment>
<evidence type="ECO:0000256" key="1">
    <source>
        <dbReference type="SAM" id="MobiDB-lite"/>
    </source>
</evidence>
<feature type="region of interest" description="Disordered" evidence="1">
    <location>
        <begin position="1"/>
        <end position="40"/>
    </location>
</feature>
<keyword evidence="3" id="KW-1185">Reference proteome</keyword>
<evidence type="ECO:0000313" key="3">
    <source>
        <dbReference type="Proteomes" id="UP000317122"/>
    </source>
</evidence>